<gene>
    <name evidence="2" type="ORF">DRV85_01465</name>
</gene>
<dbReference type="EMBL" id="QNTQ01000001">
    <property type="protein sequence ID" value="RBI87622.1"/>
    <property type="molecule type" value="Genomic_DNA"/>
</dbReference>
<organism evidence="2 3">
    <name type="scientific">Rhodosalinus halophilus</name>
    <dbReference type="NCBI Taxonomy" id="2259333"/>
    <lineage>
        <taxon>Bacteria</taxon>
        <taxon>Pseudomonadati</taxon>
        <taxon>Pseudomonadota</taxon>
        <taxon>Alphaproteobacteria</taxon>
        <taxon>Rhodobacterales</taxon>
        <taxon>Paracoccaceae</taxon>
        <taxon>Rhodosalinus</taxon>
    </lineage>
</organism>
<evidence type="ECO:0008006" key="4">
    <source>
        <dbReference type="Google" id="ProtNLM"/>
    </source>
</evidence>
<reference evidence="2 3" key="1">
    <citation type="submission" date="2018-07" db="EMBL/GenBank/DDBJ databases">
        <title>Rhodosalinus sp. strain E84T genomic sequence and assembly.</title>
        <authorList>
            <person name="Liu Z.-W."/>
            <person name="Lu D.-C."/>
        </authorList>
    </citation>
    <scope>NUCLEOTIDE SEQUENCE [LARGE SCALE GENOMIC DNA]</scope>
    <source>
        <strain evidence="2 3">E84</strain>
    </source>
</reference>
<name>A0A365UE21_9RHOB</name>
<dbReference type="RefSeq" id="WP_113287645.1">
    <property type="nucleotide sequence ID" value="NZ_QNTQ01000001.1"/>
</dbReference>
<dbReference type="Proteomes" id="UP000253370">
    <property type="component" value="Unassembled WGS sequence"/>
</dbReference>
<protein>
    <recommendedName>
        <fullName evidence="4">Excinuclease ABC subunit B</fullName>
    </recommendedName>
</protein>
<evidence type="ECO:0000313" key="3">
    <source>
        <dbReference type="Proteomes" id="UP000253370"/>
    </source>
</evidence>
<dbReference type="AlphaFoldDB" id="A0A365UE21"/>
<comment type="caution">
    <text evidence="2">The sequence shown here is derived from an EMBL/GenBank/DDBJ whole genome shotgun (WGS) entry which is preliminary data.</text>
</comment>
<keyword evidence="1" id="KW-0732">Signal</keyword>
<feature type="signal peptide" evidence="1">
    <location>
        <begin position="1"/>
        <end position="16"/>
    </location>
</feature>
<dbReference type="OrthoDB" id="7679320at2"/>
<sequence length="142" mass="14624">MRLALALCLLAGPLHAWEFSADPLCTLSHATEEAAVVVTHDPAIPEYAITITRAGAPWPEGPVFAIRFDGPHGLTISTTRHSLGAGGRALTVTDRGFGNVLDGLQFNDTATALLGGAAVPFPLEGAAEPVARFRACAAAPVA</sequence>
<evidence type="ECO:0000313" key="2">
    <source>
        <dbReference type="EMBL" id="RBI87622.1"/>
    </source>
</evidence>
<proteinExistence type="predicted"/>
<accession>A0A365UE21</accession>
<evidence type="ECO:0000256" key="1">
    <source>
        <dbReference type="SAM" id="SignalP"/>
    </source>
</evidence>
<keyword evidence="3" id="KW-1185">Reference proteome</keyword>
<feature type="chain" id="PRO_5016892765" description="Excinuclease ABC subunit B" evidence="1">
    <location>
        <begin position="17"/>
        <end position="142"/>
    </location>
</feature>